<evidence type="ECO:0000259" key="3">
    <source>
        <dbReference type="Pfam" id="PF12806"/>
    </source>
</evidence>
<protein>
    <recommendedName>
        <fullName evidence="3">Acetyl-CoA dehydrogenase-like C-terminal domain-containing protein</fullName>
    </recommendedName>
</protein>
<dbReference type="PANTHER" id="PTHR42803">
    <property type="entry name" value="ACYL-COA DEHYDROGENASE"/>
    <property type="match status" value="1"/>
</dbReference>
<evidence type="ECO:0000313" key="5">
    <source>
        <dbReference type="Proteomes" id="UP000019464"/>
    </source>
</evidence>
<dbReference type="GO" id="GO:0016491">
    <property type="term" value="F:oxidoreductase activity"/>
    <property type="evidence" value="ECO:0007669"/>
    <property type="project" value="UniProtKB-KW"/>
</dbReference>
<feature type="domain" description="Acetyl-CoA dehydrogenase-like C-terminal" evidence="3">
    <location>
        <begin position="10"/>
        <end position="131"/>
    </location>
</feature>
<proteinExistence type="predicted"/>
<evidence type="ECO:0000256" key="2">
    <source>
        <dbReference type="ARBA" id="ARBA00023002"/>
    </source>
</evidence>
<dbReference type="InterPro" id="IPR025878">
    <property type="entry name" value="Acyl-CoA_dh-like_C_dom"/>
</dbReference>
<reference evidence="4 5" key="2">
    <citation type="journal article" date="2015" name="Syst. Appl. Microbiol.">
        <title>Nitrincola nitratireducens sp. nov. isolated from a haloalkaline crater lake.</title>
        <authorList>
            <person name="Singh A."/>
            <person name="Vaidya B."/>
            <person name="Tanuku N.R."/>
            <person name="Pinnaka A.K."/>
        </authorList>
    </citation>
    <scope>NUCLEOTIDE SEQUENCE [LARGE SCALE GENOMIC DNA]</scope>
    <source>
        <strain evidence="4 5">AK23</strain>
    </source>
</reference>
<keyword evidence="2" id="KW-0560">Oxidoreductase</keyword>
<name>W9V1B0_9GAMM</name>
<dbReference type="EMBL" id="AONB01000019">
    <property type="protein sequence ID" value="EXJ09907.1"/>
    <property type="molecule type" value="Genomic_DNA"/>
</dbReference>
<dbReference type="PANTHER" id="PTHR42803:SF1">
    <property type="entry name" value="BROAD-SPECIFICITY LINEAR ACYL-COA DEHYDROGENASE FADE5"/>
    <property type="match status" value="1"/>
</dbReference>
<reference evidence="5" key="1">
    <citation type="submission" date="2012-11" db="EMBL/GenBank/DDBJ databases">
        <authorList>
            <person name="Singh A."/>
            <person name="Pinnaka A.K."/>
            <person name="Vaidya B."/>
        </authorList>
    </citation>
    <scope>NUCLEOTIDE SEQUENCE [LARGE SCALE GENOMIC DNA]</scope>
    <source>
        <strain evidence="5">AK23</strain>
    </source>
</reference>
<keyword evidence="5" id="KW-1185">Reference proteome</keyword>
<dbReference type="Pfam" id="PF12806">
    <property type="entry name" value="Acyl-CoA_dh_C"/>
    <property type="match status" value="1"/>
</dbReference>
<dbReference type="Proteomes" id="UP000019464">
    <property type="component" value="Unassembled WGS sequence"/>
</dbReference>
<comment type="caution">
    <text evidence="4">The sequence shown here is derived from an EMBL/GenBank/DDBJ whole genome shotgun (WGS) entry which is preliminary data.</text>
</comment>
<dbReference type="InterPro" id="IPR052166">
    <property type="entry name" value="Diverse_Acyl-CoA_DH"/>
</dbReference>
<comment type="cofactor">
    <cofactor evidence="1">
        <name>FAD</name>
        <dbReference type="ChEBI" id="CHEBI:57692"/>
    </cofactor>
</comment>
<dbReference type="STRING" id="1229521.D791_03235"/>
<gene>
    <name evidence="4" type="ORF">D791_03235</name>
</gene>
<organism evidence="4 5">
    <name type="scientific">Nitrincola nitratireducens</name>
    <dbReference type="NCBI Taxonomy" id="1229521"/>
    <lineage>
        <taxon>Bacteria</taxon>
        <taxon>Pseudomonadati</taxon>
        <taxon>Pseudomonadota</taxon>
        <taxon>Gammaproteobacteria</taxon>
        <taxon>Oceanospirillales</taxon>
        <taxon>Oceanospirillaceae</taxon>
        <taxon>Nitrincola</taxon>
    </lineage>
</organism>
<accession>W9V1B0</accession>
<dbReference type="AlphaFoldDB" id="W9V1B0"/>
<sequence length="141" mass="15061">MDKGEALASLLEEMRATVAAGGAFSALAAQLEAAVVAVEQARDVLLSGSAEDPQLPGAIAYNFMMLLGTVAGAWELLRQAESAAELQSQGEDDPYLAAKQVTTRFYFAQILPRYMGYLEMIKSGSATITEMSDAQYASAWQ</sequence>
<evidence type="ECO:0000256" key="1">
    <source>
        <dbReference type="ARBA" id="ARBA00001974"/>
    </source>
</evidence>
<evidence type="ECO:0000313" key="4">
    <source>
        <dbReference type="EMBL" id="EXJ09907.1"/>
    </source>
</evidence>